<dbReference type="InterPro" id="IPR000182">
    <property type="entry name" value="GNAT_dom"/>
</dbReference>
<dbReference type="FunFam" id="3.40.630.30:FF:000064">
    <property type="entry name" value="GNAT family acetyltransferase"/>
    <property type="match status" value="1"/>
</dbReference>
<gene>
    <name evidence="5" type="ORF">JYP50_19175</name>
</gene>
<dbReference type="EMBL" id="JAFKCZ010000018">
    <property type="protein sequence ID" value="MBN7798733.1"/>
    <property type="molecule type" value="Genomic_DNA"/>
</dbReference>
<name>A0A939DIQ6_9GAMM</name>
<dbReference type="GO" id="GO:0008080">
    <property type="term" value="F:N-acetyltransferase activity"/>
    <property type="evidence" value="ECO:0007669"/>
    <property type="project" value="TreeGrafter"/>
</dbReference>
<keyword evidence="3" id="KW-0012">Acyltransferase</keyword>
<dbReference type="InterPro" id="IPR051016">
    <property type="entry name" value="Diverse_Substrate_AcTransf"/>
</dbReference>
<keyword evidence="6" id="KW-1185">Reference proteome</keyword>
<dbReference type="CDD" id="cd04301">
    <property type="entry name" value="NAT_SF"/>
    <property type="match status" value="1"/>
</dbReference>
<organism evidence="5 6">
    <name type="scientific">Parahaliea mediterranea</name>
    <dbReference type="NCBI Taxonomy" id="651086"/>
    <lineage>
        <taxon>Bacteria</taxon>
        <taxon>Pseudomonadati</taxon>
        <taxon>Pseudomonadota</taxon>
        <taxon>Gammaproteobacteria</taxon>
        <taxon>Cellvibrionales</taxon>
        <taxon>Halieaceae</taxon>
        <taxon>Parahaliea</taxon>
    </lineage>
</organism>
<evidence type="ECO:0000313" key="6">
    <source>
        <dbReference type="Proteomes" id="UP000664303"/>
    </source>
</evidence>
<proteinExistence type="inferred from homology"/>
<comment type="caution">
    <text evidence="5">The sequence shown here is derived from an EMBL/GenBank/DDBJ whole genome shotgun (WGS) entry which is preliminary data.</text>
</comment>
<dbReference type="Gene3D" id="3.40.630.30">
    <property type="match status" value="1"/>
</dbReference>
<evidence type="ECO:0000256" key="1">
    <source>
        <dbReference type="ARBA" id="ARBA00008694"/>
    </source>
</evidence>
<comment type="similarity">
    <text evidence="1">Belongs to the acetyltransferase family.</text>
</comment>
<evidence type="ECO:0000256" key="2">
    <source>
        <dbReference type="ARBA" id="ARBA00022679"/>
    </source>
</evidence>
<dbReference type="RefSeq" id="WP_206562182.1">
    <property type="nucleotide sequence ID" value="NZ_JAFKCZ010000018.1"/>
</dbReference>
<dbReference type="PROSITE" id="PS51186">
    <property type="entry name" value="GNAT"/>
    <property type="match status" value="1"/>
</dbReference>
<accession>A0A939DIQ6</accession>
<reference evidence="5" key="1">
    <citation type="submission" date="2021-02" db="EMBL/GenBank/DDBJ databases">
        <title>PHA producing bacteria isolated from coastal sediment in Guangdong, Shenzhen.</title>
        <authorList>
            <person name="Zheng W."/>
            <person name="Yu S."/>
            <person name="Huang Y."/>
        </authorList>
    </citation>
    <scope>NUCLEOTIDE SEQUENCE</scope>
    <source>
        <strain evidence="5">TN14-10</strain>
    </source>
</reference>
<feature type="domain" description="N-acetyltransferase" evidence="4">
    <location>
        <begin position="4"/>
        <end position="163"/>
    </location>
</feature>
<sequence>MSAISIRPATREDTPLILHFVRELAQYEKALHEVEATEAHFERALFGAEPRAWSVICELDGEPAGFALYFFNYSTWTGRYGLYLEDLYVSPQHRGSGAGKALLKHLARIAVDRDCGRFEWNVLDWNTPAIEFYESFGARPQSEWTGYRLAGQALADFAADDAPSTSN</sequence>
<evidence type="ECO:0000256" key="3">
    <source>
        <dbReference type="ARBA" id="ARBA00023315"/>
    </source>
</evidence>
<protein>
    <submittedName>
        <fullName evidence="5">GNAT family N-acetyltransferase</fullName>
    </submittedName>
</protein>
<dbReference type="PANTHER" id="PTHR10545">
    <property type="entry name" value="DIAMINE N-ACETYLTRANSFERASE"/>
    <property type="match status" value="1"/>
</dbReference>
<dbReference type="Proteomes" id="UP000664303">
    <property type="component" value="Unassembled WGS sequence"/>
</dbReference>
<dbReference type="PANTHER" id="PTHR10545:SF29">
    <property type="entry name" value="GH14572P-RELATED"/>
    <property type="match status" value="1"/>
</dbReference>
<evidence type="ECO:0000313" key="5">
    <source>
        <dbReference type="EMBL" id="MBN7798733.1"/>
    </source>
</evidence>
<evidence type="ECO:0000259" key="4">
    <source>
        <dbReference type="PROSITE" id="PS51186"/>
    </source>
</evidence>
<dbReference type="InterPro" id="IPR016181">
    <property type="entry name" value="Acyl_CoA_acyltransferase"/>
</dbReference>
<dbReference type="Pfam" id="PF00583">
    <property type="entry name" value="Acetyltransf_1"/>
    <property type="match status" value="1"/>
</dbReference>
<dbReference type="SUPFAM" id="SSF55729">
    <property type="entry name" value="Acyl-CoA N-acyltransferases (Nat)"/>
    <property type="match status" value="1"/>
</dbReference>
<keyword evidence="2" id="KW-0808">Transferase</keyword>
<dbReference type="AlphaFoldDB" id="A0A939DIQ6"/>